<dbReference type="EMBL" id="BAAAMY010000002">
    <property type="protein sequence ID" value="GAA1909380.1"/>
    <property type="molecule type" value="Genomic_DNA"/>
</dbReference>
<name>A0ABP5ABG2_9ACTN</name>
<gene>
    <name evidence="1" type="ORF">GCM10009737_08300</name>
</gene>
<protein>
    <submittedName>
        <fullName evidence="1">Uncharacterized protein</fullName>
    </submittedName>
</protein>
<comment type="caution">
    <text evidence="1">The sequence shown here is derived from an EMBL/GenBank/DDBJ whole genome shotgun (WGS) entry which is preliminary data.</text>
</comment>
<dbReference type="Proteomes" id="UP001501612">
    <property type="component" value="Unassembled WGS sequence"/>
</dbReference>
<reference evidence="2" key="1">
    <citation type="journal article" date="2019" name="Int. J. Syst. Evol. Microbiol.">
        <title>The Global Catalogue of Microorganisms (GCM) 10K type strain sequencing project: providing services to taxonomists for standard genome sequencing and annotation.</title>
        <authorList>
            <consortium name="The Broad Institute Genomics Platform"/>
            <consortium name="The Broad Institute Genome Sequencing Center for Infectious Disease"/>
            <person name="Wu L."/>
            <person name="Ma J."/>
        </authorList>
    </citation>
    <scope>NUCLEOTIDE SEQUENCE [LARGE SCALE GENOMIC DNA]</scope>
    <source>
        <strain evidence="2">JCM 14046</strain>
    </source>
</reference>
<evidence type="ECO:0000313" key="1">
    <source>
        <dbReference type="EMBL" id="GAA1909380.1"/>
    </source>
</evidence>
<sequence length="161" mass="18026">MTATMGELIHFARWVEALELTLAVGADGGGRDPLLSVPVLGWNDVPGWDGNPSDPARFPASDGVPPRKRWLQLSLTRGSIDADLMGGQQRRIKWYLQTLAVASTADEVRMIRDRVHQHRNRRVPIPHGSPLRLAEEDAVRQLPNRGGLYEGESTWWYATRP</sequence>
<evidence type="ECO:0000313" key="2">
    <source>
        <dbReference type="Proteomes" id="UP001501612"/>
    </source>
</evidence>
<keyword evidence="2" id="KW-1185">Reference proteome</keyword>
<accession>A0ABP5ABG2</accession>
<organism evidence="1 2">
    <name type="scientific">Nocardioides lentus</name>
    <dbReference type="NCBI Taxonomy" id="338077"/>
    <lineage>
        <taxon>Bacteria</taxon>
        <taxon>Bacillati</taxon>
        <taxon>Actinomycetota</taxon>
        <taxon>Actinomycetes</taxon>
        <taxon>Propionibacteriales</taxon>
        <taxon>Nocardioidaceae</taxon>
        <taxon>Nocardioides</taxon>
    </lineage>
</organism>
<dbReference type="RefSeq" id="WP_344004160.1">
    <property type="nucleotide sequence ID" value="NZ_BAAAMY010000002.1"/>
</dbReference>
<proteinExistence type="predicted"/>